<dbReference type="EMBL" id="RJTU01000008">
    <property type="protein sequence ID" value="ROI14955.1"/>
    <property type="molecule type" value="Genomic_DNA"/>
</dbReference>
<dbReference type="Gene3D" id="1.25.40.10">
    <property type="entry name" value="Tetratricopeptide repeat domain"/>
    <property type="match status" value="1"/>
</dbReference>
<name>A0A3N0XCX9_9FLAO</name>
<dbReference type="AlphaFoldDB" id="A0A3N0XCX9"/>
<dbReference type="InterPro" id="IPR011990">
    <property type="entry name" value="TPR-like_helical_dom_sf"/>
</dbReference>
<gene>
    <name evidence="1" type="ORF">EGH73_00735</name>
</gene>
<sequence>MITRKNFLKLSSLGITSILVPNFLFSKSSFLSPVEDITILLKQARRYRRQGRFSKAKTTYQQVLSLDGTEIRAYNGIRKILLKEKHKELEVIQLYQQALSNLPNHFRFKRSLYGEYLRASIGNQKLFKQLNLTSGRPLSFIKQHFDTLLQERPDNKNLQKQVAKINKYIAMNVDTTYAHKNKAVKQFRKHNKKAHKARFATLTSLETTQRLADLNALPVNPDRQQHIREMNQVNVKALRTDKNYSAALAATESYLNDVSNSDAYFIKQFRDLSKQLNQYDKLINFEIQNHAAKNTYWSAIALFDAYQRKAEEMNQPAPAVMDTLLTYIKKNYNNPMQRFEAATRKIKLSLLRNELSIVRELLIEQCKEKILVNDSHSIDRINILIAVNRQQKVDTI</sequence>
<evidence type="ECO:0000313" key="2">
    <source>
        <dbReference type="Proteomes" id="UP000267623"/>
    </source>
</evidence>
<accession>A0A3N0XCX9</accession>
<dbReference type="RefSeq" id="WP_123280223.1">
    <property type="nucleotide sequence ID" value="NZ_RJTU01000008.1"/>
</dbReference>
<dbReference type="Proteomes" id="UP000267623">
    <property type="component" value="Unassembled WGS sequence"/>
</dbReference>
<evidence type="ECO:0000313" key="1">
    <source>
        <dbReference type="EMBL" id="ROI14955.1"/>
    </source>
</evidence>
<reference evidence="2" key="1">
    <citation type="submission" date="2018-11" db="EMBL/GenBank/DDBJ databases">
        <title>Proposal to divide the Flavobacteriaceae and reorganize its genera based on Amino Acid Identity values calculated from whole genome sequences.</title>
        <authorList>
            <person name="Nicholson A.C."/>
            <person name="Gulvik C.A."/>
            <person name="Whitney A.M."/>
            <person name="Humrighouse B.W."/>
            <person name="Bell M."/>
            <person name="Holmes B."/>
            <person name="Steigerwalt A."/>
            <person name="Villarma A."/>
            <person name="Sheth M."/>
            <person name="Batra D."/>
            <person name="Pryor J."/>
            <person name="Bernardet J.-F."/>
            <person name="Hugo C."/>
            <person name="Kampfer P."/>
            <person name="Newman J."/>
            <person name="Mcquiston J."/>
        </authorList>
    </citation>
    <scope>NUCLEOTIDE SEQUENCE [LARGE SCALE GENOMIC DNA]</scope>
    <source>
        <strain evidence="2">DSM 22165</strain>
    </source>
</reference>
<dbReference type="SUPFAM" id="SSF48452">
    <property type="entry name" value="TPR-like"/>
    <property type="match status" value="1"/>
</dbReference>
<organism evidence="1 2">
    <name type="scientific">Epilithonimonas hominis</name>
    <dbReference type="NCBI Taxonomy" id="420404"/>
    <lineage>
        <taxon>Bacteria</taxon>
        <taxon>Pseudomonadati</taxon>
        <taxon>Bacteroidota</taxon>
        <taxon>Flavobacteriia</taxon>
        <taxon>Flavobacteriales</taxon>
        <taxon>Weeksellaceae</taxon>
        <taxon>Chryseobacterium group</taxon>
        <taxon>Epilithonimonas</taxon>
    </lineage>
</organism>
<proteinExistence type="predicted"/>
<protein>
    <submittedName>
        <fullName evidence="1">Uncharacterized protein</fullName>
    </submittedName>
</protein>
<comment type="caution">
    <text evidence="1">The sequence shown here is derived from an EMBL/GenBank/DDBJ whole genome shotgun (WGS) entry which is preliminary data.</text>
</comment>